<name>A0A2K5PWW8_CEBIM</name>
<dbReference type="AlphaFoldDB" id="A0A2K5PWW8"/>
<protein>
    <recommendedName>
        <fullName evidence="3">Keratin-associated protein</fullName>
    </recommendedName>
</protein>
<sequence length="49" mass="5239">MSYNCCSGNFSSCYCGGYLHYPGSSCGSSYPSNLVYTGFLSLQDLLGPH</sequence>
<dbReference type="InterPro" id="IPR007951">
    <property type="entry name" value="KRTAP_PMG"/>
</dbReference>
<comment type="subunit">
    <text evidence="3">Interacts with hair keratins.</text>
</comment>
<proteinExistence type="inferred from homology"/>
<evidence type="ECO:0000313" key="5">
    <source>
        <dbReference type="Proteomes" id="UP000233040"/>
    </source>
</evidence>
<dbReference type="GeneTree" id="ENSGT01040000241124"/>
<evidence type="ECO:0000256" key="2">
    <source>
        <dbReference type="ARBA" id="ARBA00022744"/>
    </source>
</evidence>
<dbReference type="Ensembl" id="ENSCCAT00000025544.1">
    <property type="protein sequence ID" value="ENSCCAP00000008168.1"/>
    <property type="gene ID" value="ENSCCAG00000021835.1"/>
</dbReference>
<comment type="similarity">
    <text evidence="3">Belongs to the PMG family.</text>
</comment>
<dbReference type="Proteomes" id="UP000233040">
    <property type="component" value="Unassembled WGS sequence"/>
</dbReference>
<keyword evidence="2 3" id="KW-0416">Keratin</keyword>
<evidence type="ECO:0000256" key="1">
    <source>
        <dbReference type="ARBA" id="ARBA00003327"/>
    </source>
</evidence>
<organism evidence="4 5">
    <name type="scientific">Cebus imitator</name>
    <name type="common">Panamanian white-faced capuchin</name>
    <name type="synonym">Cebus capucinus imitator</name>
    <dbReference type="NCBI Taxonomy" id="2715852"/>
    <lineage>
        <taxon>Eukaryota</taxon>
        <taxon>Metazoa</taxon>
        <taxon>Chordata</taxon>
        <taxon>Craniata</taxon>
        <taxon>Vertebrata</taxon>
        <taxon>Euteleostomi</taxon>
        <taxon>Mammalia</taxon>
        <taxon>Eutheria</taxon>
        <taxon>Euarchontoglires</taxon>
        <taxon>Primates</taxon>
        <taxon>Haplorrhini</taxon>
        <taxon>Platyrrhini</taxon>
        <taxon>Cebidae</taxon>
        <taxon>Cebinae</taxon>
        <taxon>Cebus</taxon>
    </lineage>
</organism>
<dbReference type="GO" id="GO:0005829">
    <property type="term" value="C:cytosol"/>
    <property type="evidence" value="ECO:0007669"/>
    <property type="project" value="UniProtKB-ARBA"/>
</dbReference>
<comment type="function">
    <text evidence="1 3">In the hair cortex, hair keratin intermediate filaments are embedded in an interfilamentous matrix, consisting of hair keratin-associated proteins (KRTAP), which are essential for the formation of a rigid and resistant hair shaft through their extensive disulfide bond cross-linking with abundant cysteine residues of hair keratins. The matrix proteins include the high-sulfur and high-glycine-tyrosine keratins.</text>
</comment>
<dbReference type="STRING" id="9516.ENSCCAP00000008168"/>
<evidence type="ECO:0000313" key="4">
    <source>
        <dbReference type="Ensembl" id="ENSCCAP00000008168.1"/>
    </source>
</evidence>
<reference evidence="4" key="2">
    <citation type="submission" date="2025-09" db="UniProtKB">
        <authorList>
            <consortium name="Ensembl"/>
        </authorList>
    </citation>
    <scope>IDENTIFICATION</scope>
</reference>
<accession>A0A2K5PWW8</accession>
<keyword evidence="5" id="KW-1185">Reference proteome</keyword>
<evidence type="ECO:0000256" key="3">
    <source>
        <dbReference type="RuleBase" id="RU369044"/>
    </source>
</evidence>
<dbReference type="Pfam" id="PF05287">
    <property type="entry name" value="PMG"/>
    <property type="match status" value="1"/>
</dbReference>
<dbReference type="GO" id="GO:0045095">
    <property type="term" value="C:keratin filament"/>
    <property type="evidence" value="ECO:0007669"/>
    <property type="project" value="UniProtKB-UniRule"/>
</dbReference>
<reference evidence="4" key="1">
    <citation type="submission" date="2025-08" db="UniProtKB">
        <authorList>
            <consortium name="Ensembl"/>
        </authorList>
    </citation>
    <scope>IDENTIFICATION</scope>
</reference>